<organism evidence="1 2">
    <name type="scientific">Phanerochaete sordida</name>
    <dbReference type="NCBI Taxonomy" id="48140"/>
    <lineage>
        <taxon>Eukaryota</taxon>
        <taxon>Fungi</taxon>
        <taxon>Dikarya</taxon>
        <taxon>Basidiomycota</taxon>
        <taxon>Agaricomycotina</taxon>
        <taxon>Agaricomycetes</taxon>
        <taxon>Polyporales</taxon>
        <taxon>Phanerochaetaceae</taxon>
        <taxon>Phanerochaete</taxon>
    </lineage>
</organism>
<dbReference type="AlphaFoldDB" id="A0A9P3GAQ8"/>
<accession>A0A9P3GAQ8</accession>
<protein>
    <submittedName>
        <fullName evidence="1">Uncharacterized protein</fullName>
    </submittedName>
</protein>
<gene>
    <name evidence="1" type="ORF">PsYK624_087380</name>
</gene>
<evidence type="ECO:0000313" key="2">
    <source>
        <dbReference type="Proteomes" id="UP000703269"/>
    </source>
</evidence>
<proteinExistence type="predicted"/>
<dbReference type="Proteomes" id="UP000703269">
    <property type="component" value="Unassembled WGS sequence"/>
</dbReference>
<dbReference type="EMBL" id="BPQB01000027">
    <property type="protein sequence ID" value="GJE92583.1"/>
    <property type="molecule type" value="Genomic_DNA"/>
</dbReference>
<sequence>MQAEIARFIFSASVTGCQHTRRSKTPEVERSGHQLICRFGRWGTSACCHRSSHSLFQTPEHARERDGRWAAFDVTQRSHSALADRGHDICAK</sequence>
<reference evidence="1 2" key="1">
    <citation type="submission" date="2021-08" db="EMBL/GenBank/DDBJ databases">
        <title>Draft Genome Sequence of Phanerochaete sordida strain YK-624.</title>
        <authorList>
            <person name="Mori T."/>
            <person name="Dohra H."/>
            <person name="Suzuki T."/>
            <person name="Kawagishi H."/>
            <person name="Hirai H."/>
        </authorList>
    </citation>
    <scope>NUCLEOTIDE SEQUENCE [LARGE SCALE GENOMIC DNA]</scope>
    <source>
        <strain evidence="1 2">YK-624</strain>
    </source>
</reference>
<keyword evidence="2" id="KW-1185">Reference proteome</keyword>
<comment type="caution">
    <text evidence="1">The sequence shown here is derived from an EMBL/GenBank/DDBJ whole genome shotgun (WGS) entry which is preliminary data.</text>
</comment>
<name>A0A9P3GAQ8_9APHY</name>
<evidence type="ECO:0000313" key="1">
    <source>
        <dbReference type="EMBL" id="GJE92583.1"/>
    </source>
</evidence>